<dbReference type="EMBL" id="JAATJV010282330">
    <property type="protein sequence ID" value="MBZ3876754.1"/>
    <property type="molecule type" value="Genomic_DNA"/>
</dbReference>
<dbReference type="Pfam" id="PF00605">
    <property type="entry name" value="IRF"/>
    <property type="match status" value="1"/>
</dbReference>
<dbReference type="AlphaFoldDB" id="A0AA41MRE2"/>
<dbReference type="SMART" id="SM00348">
    <property type="entry name" value="IRF"/>
    <property type="match status" value="1"/>
</dbReference>
<dbReference type="Gene3D" id="1.10.10.10">
    <property type="entry name" value="Winged helix-like DNA-binding domain superfamily/Winged helix DNA-binding domain"/>
    <property type="match status" value="1"/>
</dbReference>
<reference evidence="2" key="1">
    <citation type="submission" date="2020-03" db="EMBL/GenBank/DDBJ databases">
        <title>Studies in the Genomics of Life Span.</title>
        <authorList>
            <person name="Glass D."/>
        </authorList>
    </citation>
    <scope>NUCLEOTIDE SEQUENCE</scope>
    <source>
        <strain evidence="2">SUZIE</strain>
        <tissue evidence="2">Muscle</tissue>
    </source>
</reference>
<dbReference type="GO" id="GO:0002376">
    <property type="term" value="P:immune system process"/>
    <property type="evidence" value="ECO:0007669"/>
    <property type="project" value="TreeGrafter"/>
</dbReference>
<dbReference type="GO" id="GO:0005634">
    <property type="term" value="C:nucleus"/>
    <property type="evidence" value="ECO:0007669"/>
    <property type="project" value="TreeGrafter"/>
</dbReference>
<dbReference type="InterPro" id="IPR036390">
    <property type="entry name" value="WH_DNA-bd_sf"/>
</dbReference>
<dbReference type="GO" id="GO:0000978">
    <property type="term" value="F:RNA polymerase II cis-regulatory region sequence-specific DNA binding"/>
    <property type="evidence" value="ECO:0007669"/>
    <property type="project" value="TreeGrafter"/>
</dbReference>
<gene>
    <name evidence="2" type="ORF">SUZIE_139520</name>
</gene>
<dbReference type="PANTHER" id="PTHR11949:SF26">
    <property type="entry name" value="INTERFERON REGULATORY FACTOR 9"/>
    <property type="match status" value="1"/>
</dbReference>
<dbReference type="SUPFAM" id="SSF46785">
    <property type="entry name" value="Winged helix' DNA-binding domain"/>
    <property type="match status" value="1"/>
</dbReference>
<organism evidence="2 3">
    <name type="scientific">Sciurus carolinensis</name>
    <name type="common">Eastern gray squirrel</name>
    <dbReference type="NCBI Taxonomy" id="30640"/>
    <lineage>
        <taxon>Eukaryota</taxon>
        <taxon>Metazoa</taxon>
        <taxon>Chordata</taxon>
        <taxon>Craniata</taxon>
        <taxon>Vertebrata</taxon>
        <taxon>Euteleostomi</taxon>
        <taxon>Mammalia</taxon>
        <taxon>Eutheria</taxon>
        <taxon>Euarchontoglires</taxon>
        <taxon>Glires</taxon>
        <taxon>Rodentia</taxon>
        <taxon>Sciuromorpha</taxon>
        <taxon>Sciuridae</taxon>
        <taxon>Sciurinae</taxon>
        <taxon>Sciurini</taxon>
        <taxon>Sciurus</taxon>
    </lineage>
</organism>
<name>A0AA41MRE2_SCICA</name>
<evidence type="ECO:0000313" key="3">
    <source>
        <dbReference type="Proteomes" id="UP001166674"/>
    </source>
</evidence>
<sequence>MFQIPWKHAGKQDFREDQDAAFFKAWFIFKGKDKEGNIGGPATWKTRLCCALNKSPEYEEVPERGPIDISELYKVYPLLPPSTLPAQPETQKSPSK</sequence>
<dbReference type="Proteomes" id="UP001166674">
    <property type="component" value="Unassembled WGS sequence"/>
</dbReference>
<dbReference type="PANTHER" id="PTHR11949">
    <property type="entry name" value="INTERFERON REGULATORY FACTOR"/>
    <property type="match status" value="1"/>
</dbReference>
<accession>A0AA41MRE2</accession>
<dbReference type="PROSITE" id="PS51507">
    <property type="entry name" value="IRF_2"/>
    <property type="match status" value="1"/>
</dbReference>
<dbReference type="PRINTS" id="PR00267">
    <property type="entry name" value="INTFRNREGFCT"/>
</dbReference>
<feature type="domain" description="IRF tryptophan pentad repeat" evidence="1">
    <location>
        <begin position="1"/>
        <end position="80"/>
    </location>
</feature>
<proteinExistence type="predicted"/>
<comment type="caution">
    <text evidence="2">The sequence shown here is derived from an EMBL/GenBank/DDBJ whole genome shotgun (WGS) entry which is preliminary data.</text>
</comment>
<keyword evidence="3" id="KW-1185">Reference proteome</keyword>
<evidence type="ECO:0000259" key="1">
    <source>
        <dbReference type="PROSITE" id="PS51507"/>
    </source>
</evidence>
<dbReference type="InterPro" id="IPR001346">
    <property type="entry name" value="Interferon_reg_fact_DNA-bd_dom"/>
</dbReference>
<evidence type="ECO:0000313" key="2">
    <source>
        <dbReference type="EMBL" id="MBZ3876754.1"/>
    </source>
</evidence>
<protein>
    <submittedName>
        <fullName evidence="2">Interferon regulatory factor 9</fullName>
    </submittedName>
</protein>
<dbReference type="GO" id="GO:0000981">
    <property type="term" value="F:DNA-binding transcription factor activity, RNA polymerase II-specific"/>
    <property type="evidence" value="ECO:0007669"/>
    <property type="project" value="TreeGrafter"/>
</dbReference>
<dbReference type="InterPro" id="IPR036388">
    <property type="entry name" value="WH-like_DNA-bd_sf"/>
</dbReference>